<sequence>MNPYTSTWTGTHDGEGPQGFHLVLLDNGRTDTLADTVPDALARLDPTRPLTFISGPSATSDIELDQVEGVHGPRTLDVIIVDPTHPEKPGRTPCAPASLRP</sequence>
<evidence type="ECO:0000313" key="4">
    <source>
        <dbReference type="Proteomes" id="UP000476310"/>
    </source>
</evidence>
<dbReference type="PANTHER" id="PTHR43682:SF1">
    <property type="entry name" value="LACTATE UTILIZATION PROTEIN C"/>
    <property type="match status" value="1"/>
</dbReference>
<dbReference type="Proteomes" id="UP000476310">
    <property type="component" value="Unassembled WGS sequence"/>
</dbReference>
<dbReference type="InterPro" id="IPR037171">
    <property type="entry name" value="NagB/RpiA_transferase-like"/>
</dbReference>
<name>A0A6G4AJG1_9ACTN</name>
<dbReference type="EMBL" id="JAAIKT010000024">
    <property type="protein sequence ID" value="NEW72771.1"/>
    <property type="molecule type" value="Genomic_DNA"/>
</dbReference>
<dbReference type="PANTHER" id="PTHR43682">
    <property type="entry name" value="LACTATE UTILIZATION PROTEIN C"/>
    <property type="match status" value="1"/>
</dbReference>
<accession>A0A6G4AJG1</accession>
<dbReference type="Pfam" id="PF02589">
    <property type="entry name" value="LUD_dom"/>
    <property type="match status" value="1"/>
</dbReference>
<reference evidence="3" key="1">
    <citation type="submission" date="2020-02" db="EMBL/GenBank/DDBJ databases">
        <title>A new Streptomyces sp. for controlling soil-borne diseases.</title>
        <authorList>
            <person name="Li X."/>
            <person name="Tian Y."/>
            <person name="Gao K."/>
        </authorList>
    </citation>
    <scope>NUCLEOTIDE SEQUENCE [LARGE SCALE GENOMIC DNA]</scope>
    <source>
        <strain evidence="3">0250</strain>
    </source>
</reference>
<dbReference type="SUPFAM" id="SSF100950">
    <property type="entry name" value="NagB/RpiA/CoA transferase-like"/>
    <property type="match status" value="1"/>
</dbReference>
<feature type="region of interest" description="Disordered" evidence="1">
    <location>
        <begin position="82"/>
        <end position="101"/>
    </location>
</feature>
<dbReference type="InterPro" id="IPR003741">
    <property type="entry name" value="LUD_dom"/>
</dbReference>
<comment type="caution">
    <text evidence="3">The sequence shown here is derived from an EMBL/GenBank/DDBJ whole genome shotgun (WGS) entry which is preliminary data.</text>
</comment>
<dbReference type="AlphaFoldDB" id="A0A6G4AJG1"/>
<dbReference type="InterPro" id="IPR024185">
    <property type="entry name" value="FTHF_cligase-like_sf"/>
</dbReference>
<proteinExistence type="predicted"/>
<evidence type="ECO:0000313" key="3">
    <source>
        <dbReference type="EMBL" id="NEW72771.1"/>
    </source>
</evidence>
<protein>
    <recommendedName>
        <fullName evidence="2">LUD domain-containing protein</fullName>
    </recommendedName>
</protein>
<feature type="domain" description="LUD" evidence="2">
    <location>
        <begin position="33"/>
        <end position="81"/>
    </location>
</feature>
<evidence type="ECO:0000256" key="1">
    <source>
        <dbReference type="SAM" id="MobiDB-lite"/>
    </source>
</evidence>
<gene>
    <name evidence="3" type="ORF">G4H13_20840</name>
</gene>
<evidence type="ECO:0000259" key="2">
    <source>
        <dbReference type="Pfam" id="PF02589"/>
    </source>
</evidence>
<keyword evidence="4" id="KW-1185">Reference proteome</keyword>
<dbReference type="Gene3D" id="3.40.50.10420">
    <property type="entry name" value="NagB/RpiA/CoA transferase-like"/>
    <property type="match status" value="1"/>
</dbReference>
<organism evidence="3 4">
    <name type="scientific">Streptomyces rhizosphaericus</name>
    <dbReference type="NCBI Taxonomy" id="114699"/>
    <lineage>
        <taxon>Bacteria</taxon>
        <taxon>Bacillati</taxon>
        <taxon>Actinomycetota</taxon>
        <taxon>Actinomycetes</taxon>
        <taxon>Kitasatosporales</taxon>
        <taxon>Streptomycetaceae</taxon>
        <taxon>Streptomyces</taxon>
        <taxon>Streptomyces violaceusniger group</taxon>
    </lineage>
</organism>